<keyword evidence="8" id="KW-0804">Transcription</keyword>
<feature type="region of interest" description="Disordered" evidence="9">
    <location>
        <begin position="41"/>
        <end position="92"/>
    </location>
</feature>
<feature type="compositionally biased region" description="Acidic residues" evidence="9">
    <location>
        <begin position="55"/>
        <end position="71"/>
    </location>
</feature>
<dbReference type="OrthoDB" id="9814402at2"/>
<dbReference type="KEGG" id="cprv:CYPRO_2356"/>
<protein>
    <submittedName>
        <fullName evidence="12">RNA polymerase, sigma 54 subunit, RpoN/SigL</fullName>
    </submittedName>
</protein>
<evidence type="ECO:0000313" key="13">
    <source>
        <dbReference type="Proteomes" id="UP000254808"/>
    </source>
</evidence>
<sequence>MITQKQRQGQFQKQVQTQQQKLSPQQIQYIKMLQMSTQHIEQRIKEEMESNPALEDADSGEDLYGPDDNSYDEPAMQDTDTDATATEAETDAPAVDDDLDVDWDAFHSDNSEGYSSSTTWNPDAPDWMDIPAPYRETQLEKLEQQVLLLDLSEKENLIADQILGSIDDDGYFRRALSAVADSIAFQHGMPVHPDEVAGVLERIQRLDPPGIAARNLRECLSIQLQMLDPHTPGLQTAKEIIGNHWEDFEKKHFEKIMRKMDVSDDVFREAYDCLRMLDPKPGSFETAAADAGNFIVPDFEVYYEPAENDTEKGGFVIKLNRRNLPDLVVSKSYEQMIADMAKRKEKNKEQKEAQLFLRSKIESARWFIEMLYQRQQTLLAVMQTIVNIQESFFKSGVNIKPMILKDVADVVSLDVSTISRVVNGKYVQTPFGVYELRYFFNEGITTQSGEEVSNLEVKNILADIIENEPKANPLSDQKLTDILKEKGFIVARRTVTKYREQLRIPTARLRKSVI</sequence>
<dbReference type="AlphaFoldDB" id="A0A345UM96"/>
<comment type="similarity">
    <text evidence="1">Belongs to the sigma-54 factor family.</text>
</comment>
<evidence type="ECO:0000256" key="5">
    <source>
        <dbReference type="ARBA" id="ARBA00023015"/>
    </source>
</evidence>
<name>A0A345UM96_9BACT</name>
<gene>
    <name evidence="12" type="ORF">CYPRO_2356</name>
</gene>
<evidence type="ECO:0000256" key="8">
    <source>
        <dbReference type="ARBA" id="ARBA00023163"/>
    </source>
</evidence>
<keyword evidence="7" id="KW-0238">DNA-binding</keyword>
<dbReference type="PROSITE" id="PS50044">
    <property type="entry name" value="SIGMA54_3"/>
    <property type="match status" value="1"/>
</dbReference>
<dbReference type="Proteomes" id="UP000254808">
    <property type="component" value="Chromosome"/>
</dbReference>
<dbReference type="GO" id="GO:0016987">
    <property type="term" value="F:sigma factor activity"/>
    <property type="evidence" value="ECO:0007669"/>
    <property type="project" value="UniProtKB-KW"/>
</dbReference>
<keyword evidence="13" id="KW-1185">Reference proteome</keyword>
<keyword evidence="3" id="KW-0808">Transferase</keyword>
<keyword evidence="6" id="KW-0731">Sigma factor</keyword>
<dbReference type="PANTHER" id="PTHR32248:SF4">
    <property type="entry name" value="RNA POLYMERASE SIGMA-54 FACTOR"/>
    <property type="match status" value="1"/>
</dbReference>
<reference evidence="12 13" key="1">
    <citation type="submission" date="2018-03" db="EMBL/GenBank/DDBJ databases">
        <title>Phenotypic and genomic properties of Cyclonatronum proteinivorum gen. nov., sp. nov., a haloalkaliphilic bacteroidete from soda lakes possessing Na+-translocating rhodopsin.</title>
        <authorList>
            <person name="Toshchakov S.V."/>
            <person name="Korzhenkov A."/>
            <person name="Samarov N.I."/>
            <person name="Kublanov I.V."/>
            <person name="Muntyan M.S."/>
            <person name="Sorokin D.Y."/>
        </authorList>
    </citation>
    <scope>NUCLEOTIDE SEQUENCE [LARGE SCALE GENOMIC DNA]</scope>
    <source>
        <strain evidence="12 13">Omega</strain>
    </source>
</reference>
<evidence type="ECO:0000256" key="7">
    <source>
        <dbReference type="ARBA" id="ARBA00023125"/>
    </source>
</evidence>
<keyword evidence="5" id="KW-0805">Transcription regulation</keyword>
<dbReference type="InterPro" id="IPR007046">
    <property type="entry name" value="RNA_pol_sigma_54_core-bd"/>
</dbReference>
<dbReference type="GO" id="GO:0006352">
    <property type="term" value="P:DNA-templated transcription initiation"/>
    <property type="evidence" value="ECO:0007669"/>
    <property type="project" value="InterPro"/>
</dbReference>
<dbReference type="InterPro" id="IPR007634">
    <property type="entry name" value="RNA_pol_sigma_54_DNA-bd"/>
</dbReference>
<proteinExistence type="inferred from homology"/>
<feature type="domain" description="RNA polymerase sigma factor 54 DNA-binding" evidence="10">
    <location>
        <begin position="356"/>
        <end position="511"/>
    </location>
</feature>
<evidence type="ECO:0000256" key="6">
    <source>
        <dbReference type="ARBA" id="ARBA00023082"/>
    </source>
</evidence>
<organism evidence="12 13">
    <name type="scientific">Cyclonatronum proteinivorum</name>
    <dbReference type="NCBI Taxonomy" id="1457365"/>
    <lineage>
        <taxon>Bacteria</taxon>
        <taxon>Pseudomonadati</taxon>
        <taxon>Balneolota</taxon>
        <taxon>Balneolia</taxon>
        <taxon>Balneolales</taxon>
        <taxon>Cyclonatronaceae</taxon>
        <taxon>Cyclonatronum</taxon>
    </lineage>
</organism>
<feature type="domain" description="RNA polymerase sigma factor 54 core-binding" evidence="11">
    <location>
        <begin position="136"/>
        <end position="333"/>
    </location>
</feature>
<dbReference type="PRINTS" id="PR00045">
    <property type="entry name" value="SIGMA54FCT"/>
</dbReference>
<dbReference type="PANTHER" id="PTHR32248">
    <property type="entry name" value="RNA POLYMERASE SIGMA-54 FACTOR"/>
    <property type="match status" value="1"/>
</dbReference>
<dbReference type="GO" id="GO:0016779">
    <property type="term" value="F:nucleotidyltransferase activity"/>
    <property type="evidence" value="ECO:0007669"/>
    <property type="project" value="UniProtKB-KW"/>
</dbReference>
<evidence type="ECO:0000256" key="9">
    <source>
        <dbReference type="SAM" id="MobiDB-lite"/>
    </source>
</evidence>
<dbReference type="EMBL" id="CP027806">
    <property type="protein sequence ID" value="AXJ01598.1"/>
    <property type="molecule type" value="Genomic_DNA"/>
</dbReference>
<evidence type="ECO:0000256" key="2">
    <source>
        <dbReference type="ARBA" id="ARBA00022478"/>
    </source>
</evidence>
<accession>A0A345UM96</accession>
<dbReference type="InterPro" id="IPR038709">
    <property type="entry name" value="RpoN_core-bd_sf"/>
</dbReference>
<dbReference type="PROSITE" id="PS00718">
    <property type="entry name" value="SIGMA54_2"/>
    <property type="match status" value="1"/>
</dbReference>
<dbReference type="PIRSF" id="PIRSF000774">
    <property type="entry name" value="RpoN"/>
    <property type="match status" value="1"/>
</dbReference>
<keyword evidence="2" id="KW-0240">DNA-directed RNA polymerase</keyword>
<evidence type="ECO:0000259" key="11">
    <source>
        <dbReference type="Pfam" id="PF04963"/>
    </source>
</evidence>
<feature type="region of interest" description="Disordered" evidence="9">
    <location>
        <begin position="1"/>
        <end position="23"/>
    </location>
</feature>
<dbReference type="Gene3D" id="1.10.10.60">
    <property type="entry name" value="Homeodomain-like"/>
    <property type="match status" value="1"/>
</dbReference>
<dbReference type="Pfam" id="PF04963">
    <property type="entry name" value="Sigma54_CBD"/>
    <property type="match status" value="1"/>
</dbReference>
<dbReference type="Pfam" id="PF00309">
    <property type="entry name" value="Sigma54_AID"/>
    <property type="match status" value="1"/>
</dbReference>
<evidence type="ECO:0000259" key="10">
    <source>
        <dbReference type="Pfam" id="PF04552"/>
    </source>
</evidence>
<keyword evidence="4" id="KW-0548">Nucleotidyltransferase</keyword>
<dbReference type="InterPro" id="IPR000394">
    <property type="entry name" value="RNA_pol_sigma_54"/>
</dbReference>
<dbReference type="Pfam" id="PF04552">
    <property type="entry name" value="Sigma54_DBD"/>
    <property type="match status" value="1"/>
</dbReference>
<dbReference type="RefSeq" id="WP_114984771.1">
    <property type="nucleotide sequence ID" value="NZ_CP027806.1"/>
</dbReference>
<dbReference type="GO" id="GO:0003677">
    <property type="term" value="F:DNA binding"/>
    <property type="evidence" value="ECO:0007669"/>
    <property type="project" value="UniProtKB-KW"/>
</dbReference>
<dbReference type="GO" id="GO:0000428">
    <property type="term" value="C:DNA-directed RNA polymerase complex"/>
    <property type="evidence" value="ECO:0007669"/>
    <property type="project" value="UniProtKB-KW"/>
</dbReference>
<evidence type="ECO:0000256" key="1">
    <source>
        <dbReference type="ARBA" id="ARBA00008798"/>
    </source>
</evidence>
<evidence type="ECO:0000256" key="3">
    <source>
        <dbReference type="ARBA" id="ARBA00022679"/>
    </source>
</evidence>
<dbReference type="GO" id="GO:0001216">
    <property type="term" value="F:DNA-binding transcription activator activity"/>
    <property type="evidence" value="ECO:0007669"/>
    <property type="project" value="InterPro"/>
</dbReference>
<dbReference type="NCBIfam" id="TIGR02395">
    <property type="entry name" value="rpoN_sigma"/>
    <property type="match status" value="1"/>
</dbReference>
<evidence type="ECO:0000256" key="4">
    <source>
        <dbReference type="ARBA" id="ARBA00022695"/>
    </source>
</evidence>
<dbReference type="Gene3D" id="1.10.10.1330">
    <property type="entry name" value="RNA polymerase sigma-54 factor, core-binding domain"/>
    <property type="match status" value="1"/>
</dbReference>
<evidence type="ECO:0000313" key="12">
    <source>
        <dbReference type="EMBL" id="AXJ01598.1"/>
    </source>
</evidence>